<keyword evidence="3" id="KW-1185">Reference proteome</keyword>
<dbReference type="RefSeq" id="XP_056552354.1">
    <property type="nucleotide sequence ID" value="XM_056703354.1"/>
</dbReference>
<comment type="caution">
    <text evidence="2">The sequence shown here is derived from an EMBL/GenBank/DDBJ whole genome shotgun (WGS) entry which is preliminary data.</text>
</comment>
<dbReference type="Proteomes" id="UP001147782">
    <property type="component" value="Unassembled WGS sequence"/>
</dbReference>
<dbReference type="EMBL" id="JAPZBS010000008">
    <property type="protein sequence ID" value="KAJ5364728.1"/>
    <property type="molecule type" value="Genomic_DNA"/>
</dbReference>
<dbReference type="AlphaFoldDB" id="A0A9W9RQU1"/>
<dbReference type="Pfam" id="PF20209">
    <property type="entry name" value="DUF6570"/>
    <property type="match status" value="1"/>
</dbReference>
<evidence type="ECO:0000313" key="2">
    <source>
        <dbReference type="EMBL" id="KAJ5364728.1"/>
    </source>
</evidence>
<organism evidence="2 3">
    <name type="scientific">Penicillium cataractarum</name>
    <dbReference type="NCBI Taxonomy" id="2100454"/>
    <lineage>
        <taxon>Eukaryota</taxon>
        <taxon>Fungi</taxon>
        <taxon>Dikarya</taxon>
        <taxon>Ascomycota</taxon>
        <taxon>Pezizomycotina</taxon>
        <taxon>Eurotiomycetes</taxon>
        <taxon>Eurotiomycetidae</taxon>
        <taxon>Eurotiales</taxon>
        <taxon>Aspergillaceae</taxon>
        <taxon>Penicillium</taxon>
    </lineage>
</organism>
<evidence type="ECO:0000313" key="3">
    <source>
        <dbReference type="Proteomes" id="UP001147782"/>
    </source>
</evidence>
<dbReference type="InterPro" id="IPR046700">
    <property type="entry name" value="DUF6570"/>
</dbReference>
<gene>
    <name evidence="2" type="ORF">N7496_010441</name>
</gene>
<reference evidence="2" key="2">
    <citation type="journal article" date="2023" name="IMA Fungus">
        <title>Comparative genomic study of the Penicillium genus elucidates a diverse pangenome and 15 lateral gene transfer events.</title>
        <authorList>
            <person name="Petersen C."/>
            <person name="Sorensen T."/>
            <person name="Nielsen M.R."/>
            <person name="Sondergaard T.E."/>
            <person name="Sorensen J.L."/>
            <person name="Fitzpatrick D.A."/>
            <person name="Frisvad J.C."/>
            <person name="Nielsen K.L."/>
        </authorList>
    </citation>
    <scope>NUCLEOTIDE SEQUENCE</scope>
    <source>
        <strain evidence="2">IBT 29864</strain>
    </source>
</reference>
<protein>
    <recommendedName>
        <fullName evidence="1">DUF6570 domain-containing protein</fullName>
    </recommendedName>
</protein>
<evidence type="ECO:0000259" key="1">
    <source>
        <dbReference type="Pfam" id="PF20209"/>
    </source>
</evidence>
<dbReference type="OrthoDB" id="432234at2759"/>
<feature type="domain" description="DUF6570" evidence="1">
    <location>
        <begin position="195"/>
        <end position="309"/>
    </location>
</feature>
<dbReference type="GeneID" id="81442533"/>
<accession>A0A9W9RQU1</accession>
<proteinExistence type="predicted"/>
<reference evidence="2" key="1">
    <citation type="submission" date="2022-11" db="EMBL/GenBank/DDBJ databases">
        <authorList>
            <person name="Petersen C."/>
        </authorList>
    </citation>
    <scope>NUCLEOTIDE SEQUENCE</scope>
    <source>
        <strain evidence="2">IBT 29864</strain>
    </source>
</reference>
<name>A0A9W9RQU1_9EURO</name>
<feature type="non-terminal residue" evidence="2">
    <location>
        <position position="1"/>
    </location>
</feature>
<sequence length="310" mass="34194">KSSVKETGSRVRISLAFTSIIRCCKCRDSSIPSAITSENRAKSEKGSTSCGASACASLTPITIGEQKRRLPALLRPAVKRQRTLDPTTYRNTLDRALCFLRDELESRAVASDTFPPEISSSNIRAAIARYEDEMCVAAKRCVCCSCGRLVPSTHIYYVDNGDPLLLPLRGSLDTCGRQDNTWNLCSLCHSSLNRDMIPKFSAKNMVNVTQCQDYPLALEGLTLTEECLIAKCHPLGLVLKLRPGGHSAPVNYYALRDPRPLLDILPSPELMLHSLIKVFWLGARPPKDSDLSPFLLVRKAKVLAALQYLV</sequence>